<dbReference type="InParanoid" id="A0A1X7TUE6"/>
<evidence type="ECO:0000313" key="1">
    <source>
        <dbReference type="EnsemblMetazoa" id="Aqu2.1.18663_001"/>
    </source>
</evidence>
<name>A0A1X7TUE6_AMPQE</name>
<organism evidence="1">
    <name type="scientific">Amphimedon queenslandica</name>
    <name type="common">Sponge</name>
    <dbReference type="NCBI Taxonomy" id="400682"/>
    <lineage>
        <taxon>Eukaryota</taxon>
        <taxon>Metazoa</taxon>
        <taxon>Porifera</taxon>
        <taxon>Demospongiae</taxon>
        <taxon>Heteroscleromorpha</taxon>
        <taxon>Haplosclerida</taxon>
        <taxon>Niphatidae</taxon>
        <taxon>Amphimedon</taxon>
    </lineage>
</organism>
<accession>A0A1X7TUE6</accession>
<reference evidence="1" key="1">
    <citation type="submission" date="2017-05" db="UniProtKB">
        <authorList>
            <consortium name="EnsemblMetazoa"/>
        </authorList>
    </citation>
    <scope>IDENTIFICATION</scope>
</reference>
<sequence>MCLYFNAAKGLGLFKSTQCGPIEGVAYYSHLVELQNANTVTQASWLEENGMLYKPGGVVILSMKTEPSFGLIKKIIVLHDVFHLLCEELLTQYVDHHFHSYE</sequence>
<dbReference type="AlphaFoldDB" id="A0A1X7TUE6"/>
<protein>
    <submittedName>
        <fullName evidence="1">Uncharacterized protein</fullName>
    </submittedName>
</protein>
<proteinExistence type="predicted"/>
<dbReference type="EnsemblMetazoa" id="Aqu2.1.18663_001">
    <property type="protein sequence ID" value="Aqu2.1.18663_001"/>
    <property type="gene ID" value="Aqu2.1.18663"/>
</dbReference>